<dbReference type="Proteomes" id="UP000292274">
    <property type="component" value="Unassembled WGS sequence"/>
</dbReference>
<dbReference type="CDD" id="cd02440">
    <property type="entry name" value="AdoMet_MTases"/>
    <property type="match status" value="1"/>
</dbReference>
<dbReference type="Pfam" id="PF13649">
    <property type="entry name" value="Methyltransf_25"/>
    <property type="match status" value="1"/>
</dbReference>
<name>A0A4R0GAG0_9ACTN</name>
<dbReference type="Gene3D" id="3.40.50.150">
    <property type="entry name" value="Vaccinia Virus protein VP39"/>
    <property type="match status" value="1"/>
</dbReference>
<feature type="domain" description="Methyltransferase" evidence="1">
    <location>
        <begin position="63"/>
        <end position="159"/>
    </location>
</feature>
<gene>
    <name evidence="2" type="ORF">E0H26_22750</name>
</gene>
<keyword evidence="2" id="KW-0808">Transferase</keyword>
<dbReference type="InterPro" id="IPR029063">
    <property type="entry name" value="SAM-dependent_MTases_sf"/>
</dbReference>
<dbReference type="InterPro" id="IPR041698">
    <property type="entry name" value="Methyltransf_25"/>
</dbReference>
<evidence type="ECO:0000313" key="2">
    <source>
        <dbReference type="EMBL" id="TCB93367.1"/>
    </source>
</evidence>
<keyword evidence="3" id="KW-1185">Reference proteome</keyword>
<dbReference type="PANTHER" id="PTHR42912">
    <property type="entry name" value="METHYLTRANSFERASE"/>
    <property type="match status" value="1"/>
</dbReference>
<dbReference type="InterPro" id="IPR050508">
    <property type="entry name" value="Methyltransf_Superfamily"/>
</dbReference>
<accession>A0A4R0GAG0</accession>
<dbReference type="OrthoDB" id="9808140at2"/>
<sequence>MAASTHVRILDQRTPEDRNRPFLPGAGKTWLLPFYDAFSRVAGVAALQERAVELAGIEPGQTVADIGCGTGNLSFAVLATEPSARVTGLDPDGDALRRAARKARRRGVALTLVQGYADRIPAEDTSLDHVVSSLALHHIDDAGRTAFARDALRALRPGGRVTVLDFGGPAANVEDAGHPAHRHGHSPVHALRHLTRPMRSRVAHSPVVARNHSDGIVTLLADAGFGDAREVAHADHRFGRVTFVQATRPLS</sequence>
<organism evidence="2 3">
    <name type="scientific">Micromonospora zingiberis</name>
    <dbReference type="NCBI Taxonomy" id="2053011"/>
    <lineage>
        <taxon>Bacteria</taxon>
        <taxon>Bacillati</taxon>
        <taxon>Actinomycetota</taxon>
        <taxon>Actinomycetes</taxon>
        <taxon>Micromonosporales</taxon>
        <taxon>Micromonosporaceae</taxon>
        <taxon>Micromonospora</taxon>
    </lineage>
</organism>
<keyword evidence="2" id="KW-0489">Methyltransferase</keyword>
<dbReference type="GO" id="GO:0032259">
    <property type="term" value="P:methylation"/>
    <property type="evidence" value="ECO:0007669"/>
    <property type="project" value="UniProtKB-KW"/>
</dbReference>
<dbReference type="SUPFAM" id="SSF53335">
    <property type="entry name" value="S-adenosyl-L-methionine-dependent methyltransferases"/>
    <property type="match status" value="1"/>
</dbReference>
<evidence type="ECO:0000313" key="3">
    <source>
        <dbReference type="Proteomes" id="UP000292274"/>
    </source>
</evidence>
<dbReference type="AlphaFoldDB" id="A0A4R0GAG0"/>
<reference evidence="2 3" key="1">
    <citation type="submission" date="2019-02" db="EMBL/GenBank/DDBJ databases">
        <title>Jishengella sp. nov., isolated from a root of Zingiber montanum.</title>
        <authorList>
            <person name="Kuncharoen N."/>
            <person name="Kudo T."/>
            <person name="Masahiro Y."/>
            <person name="Ohkuma M."/>
            <person name="Tanasupawat S."/>
        </authorList>
    </citation>
    <scope>NUCLEOTIDE SEQUENCE [LARGE SCALE GENOMIC DNA]</scope>
    <source>
        <strain evidence="2 3">PLAI 1-1</strain>
    </source>
</reference>
<protein>
    <submittedName>
        <fullName evidence="2">Class I SAM-dependent methyltransferase</fullName>
    </submittedName>
</protein>
<dbReference type="RefSeq" id="WP_131307028.1">
    <property type="nucleotide sequence ID" value="NZ_SJJR01000019.1"/>
</dbReference>
<dbReference type="PANTHER" id="PTHR42912:SF93">
    <property type="entry name" value="N6-ADENOSINE-METHYLTRANSFERASE TMT1A"/>
    <property type="match status" value="1"/>
</dbReference>
<proteinExistence type="predicted"/>
<comment type="caution">
    <text evidence="2">The sequence shown here is derived from an EMBL/GenBank/DDBJ whole genome shotgun (WGS) entry which is preliminary data.</text>
</comment>
<dbReference type="GO" id="GO:0008168">
    <property type="term" value="F:methyltransferase activity"/>
    <property type="evidence" value="ECO:0007669"/>
    <property type="project" value="UniProtKB-KW"/>
</dbReference>
<dbReference type="EMBL" id="SJJR01000019">
    <property type="protein sequence ID" value="TCB93367.1"/>
    <property type="molecule type" value="Genomic_DNA"/>
</dbReference>
<evidence type="ECO:0000259" key="1">
    <source>
        <dbReference type="Pfam" id="PF13649"/>
    </source>
</evidence>